<name>A0A2H0NCB3_9BACT</name>
<evidence type="ECO:0000256" key="3">
    <source>
        <dbReference type="ARBA" id="ARBA00022691"/>
    </source>
</evidence>
<keyword evidence="1" id="KW-0489">Methyltransferase</keyword>
<keyword evidence="4" id="KW-0812">Transmembrane</keyword>
<reference evidence="5 6" key="1">
    <citation type="submission" date="2017-09" db="EMBL/GenBank/DDBJ databases">
        <title>Depth-based differentiation of microbial function through sediment-hosted aquifers and enrichment of novel symbionts in the deep terrestrial subsurface.</title>
        <authorList>
            <person name="Probst A.J."/>
            <person name="Ladd B."/>
            <person name="Jarett J.K."/>
            <person name="Geller-Mcgrath D.E."/>
            <person name="Sieber C.M."/>
            <person name="Emerson J.B."/>
            <person name="Anantharaman K."/>
            <person name="Thomas B.C."/>
            <person name="Malmstrom R."/>
            <person name="Stieglmeier M."/>
            <person name="Klingl A."/>
            <person name="Woyke T."/>
            <person name="Ryan C.M."/>
            <person name="Banfield J.F."/>
        </authorList>
    </citation>
    <scope>NUCLEOTIDE SEQUENCE [LARGE SCALE GENOMIC DNA]</scope>
    <source>
        <strain evidence="5">CG11_big_fil_rev_8_21_14_0_20_36_20</strain>
    </source>
</reference>
<dbReference type="SUPFAM" id="SSF53335">
    <property type="entry name" value="S-adenosyl-L-methionine-dependent methyltransferases"/>
    <property type="match status" value="1"/>
</dbReference>
<organism evidence="5 6">
    <name type="scientific">Candidatus Komeilibacteria bacterium CG11_big_fil_rev_8_21_14_0_20_36_20</name>
    <dbReference type="NCBI Taxonomy" id="1974477"/>
    <lineage>
        <taxon>Bacteria</taxon>
        <taxon>Candidatus Komeiliibacteriota</taxon>
    </lineage>
</organism>
<dbReference type="InterPro" id="IPR026170">
    <property type="entry name" value="FAM173A/B"/>
</dbReference>
<proteinExistence type="predicted"/>
<sequence>MINSTYILIIILLLAFLFLLYNIIVWLIVRVPHVKSSQERLTLIFQNLKINSNSNIYELGCGTAEFLFQAEKYQSASLVGFELSPLLCGYTKLKTKFKKSKVKIKFQNFLKADLSQADIIYMFLVDQAVQQAWQKIKQETKLGTIVIILADQIKDVQPDKIIDINNSQTKIYFYKV</sequence>
<keyword evidence="4" id="KW-0472">Membrane</keyword>
<dbReference type="GO" id="GO:0016279">
    <property type="term" value="F:protein-lysine N-methyltransferase activity"/>
    <property type="evidence" value="ECO:0007669"/>
    <property type="project" value="InterPro"/>
</dbReference>
<accession>A0A2H0NCB3</accession>
<evidence type="ECO:0000313" key="5">
    <source>
        <dbReference type="EMBL" id="PIR06531.1"/>
    </source>
</evidence>
<evidence type="ECO:0000256" key="1">
    <source>
        <dbReference type="ARBA" id="ARBA00022603"/>
    </source>
</evidence>
<dbReference type="PANTHER" id="PTHR13610">
    <property type="entry name" value="METHYLTRANSFERASE DOMAIN-CONTAINING PROTEIN"/>
    <property type="match status" value="1"/>
</dbReference>
<dbReference type="Gene3D" id="3.40.50.150">
    <property type="entry name" value="Vaccinia Virus protein VP39"/>
    <property type="match status" value="1"/>
</dbReference>
<keyword evidence="3" id="KW-0949">S-adenosyl-L-methionine</keyword>
<keyword evidence="2" id="KW-0808">Transferase</keyword>
<dbReference type="Proteomes" id="UP000230564">
    <property type="component" value="Unassembled WGS sequence"/>
</dbReference>
<dbReference type="EMBL" id="PCWQ01000012">
    <property type="protein sequence ID" value="PIR06531.1"/>
    <property type="molecule type" value="Genomic_DNA"/>
</dbReference>
<gene>
    <name evidence="5" type="ORF">COV55_03285</name>
</gene>
<dbReference type="GO" id="GO:0032259">
    <property type="term" value="P:methylation"/>
    <property type="evidence" value="ECO:0007669"/>
    <property type="project" value="UniProtKB-KW"/>
</dbReference>
<evidence type="ECO:0000256" key="4">
    <source>
        <dbReference type="SAM" id="Phobius"/>
    </source>
</evidence>
<evidence type="ECO:0000256" key="2">
    <source>
        <dbReference type="ARBA" id="ARBA00022679"/>
    </source>
</evidence>
<protein>
    <recommendedName>
        <fullName evidence="7">Methyltransferase domain-containing protein</fullName>
    </recommendedName>
</protein>
<evidence type="ECO:0000313" key="6">
    <source>
        <dbReference type="Proteomes" id="UP000230564"/>
    </source>
</evidence>
<evidence type="ECO:0008006" key="7">
    <source>
        <dbReference type="Google" id="ProtNLM"/>
    </source>
</evidence>
<dbReference type="CDD" id="cd02440">
    <property type="entry name" value="AdoMet_MTases"/>
    <property type="match status" value="1"/>
</dbReference>
<dbReference type="AlphaFoldDB" id="A0A2H0NCB3"/>
<dbReference type="PANTHER" id="PTHR13610:SF11">
    <property type="entry name" value="METHYLTRANSFERASE DOMAIN-CONTAINING PROTEIN"/>
    <property type="match status" value="1"/>
</dbReference>
<keyword evidence="4" id="KW-1133">Transmembrane helix</keyword>
<feature type="transmembrane region" description="Helical" evidence="4">
    <location>
        <begin position="6"/>
        <end position="29"/>
    </location>
</feature>
<comment type="caution">
    <text evidence="5">The sequence shown here is derived from an EMBL/GenBank/DDBJ whole genome shotgun (WGS) entry which is preliminary data.</text>
</comment>
<dbReference type="InterPro" id="IPR029063">
    <property type="entry name" value="SAM-dependent_MTases_sf"/>
</dbReference>